<dbReference type="Gene3D" id="1.20.1250.20">
    <property type="entry name" value="MFS general substrate transporter like domains"/>
    <property type="match status" value="1"/>
</dbReference>
<evidence type="ECO:0000313" key="11">
    <source>
        <dbReference type="Proteomes" id="UP000193498"/>
    </source>
</evidence>
<keyword evidence="6 8" id="KW-0472">Membrane</keyword>
<feature type="transmembrane region" description="Helical" evidence="8">
    <location>
        <begin position="267"/>
        <end position="290"/>
    </location>
</feature>
<dbReference type="SUPFAM" id="SSF103473">
    <property type="entry name" value="MFS general substrate transporter"/>
    <property type="match status" value="1"/>
</dbReference>
<protein>
    <submittedName>
        <fullName evidence="10">General substrate transporter</fullName>
    </submittedName>
</protein>
<name>A0A1Y1YVQ4_9FUNG</name>
<comment type="caution">
    <text evidence="10">The sequence shown here is derived from an EMBL/GenBank/DDBJ whole genome shotgun (WGS) entry which is preliminary data.</text>
</comment>
<evidence type="ECO:0000256" key="8">
    <source>
        <dbReference type="SAM" id="Phobius"/>
    </source>
</evidence>
<feature type="transmembrane region" description="Helical" evidence="8">
    <location>
        <begin position="302"/>
        <end position="320"/>
    </location>
</feature>
<dbReference type="GO" id="GO:0015149">
    <property type="term" value="F:hexose transmembrane transporter activity"/>
    <property type="evidence" value="ECO:0007669"/>
    <property type="project" value="TreeGrafter"/>
</dbReference>
<organism evidence="10 11">
    <name type="scientific">Basidiobolus meristosporus CBS 931.73</name>
    <dbReference type="NCBI Taxonomy" id="1314790"/>
    <lineage>
        <taxon>Eukaryota</taxon>
        <taxon>Fungi</taxon>
        <taxon>Fungi incertae sedis</taxon>
        <taxon>Zoopagomycota</taxon>
        <taxon>Entomophthoromycotina</taxon>
        <taxon>Basidiobolomycetes</taxon>
        <taxon>Basidiobolales</taxon>
        <taxon>Basidiobolaceae</taxon>
        <taxon>Basidiobolus</taxon>
    </lineage>
</organism>
<feature type="transmembrane region" description="Helical" evidence="8">
    <location>
        <begin position="389"/>
        <end position="413"/>
    </location>
</feature>
<evidence type="ECO:0000256" key="4">
    <source>
        <dbReference type="ARBA" id="ARBA00022692"/>
    </source>
</evidence>
<dbReference type="Pfam" id="PF00083">
    <property type="entry name" value="Sugar_tr"/>
    <property type="match status" value="1"/>
</dbReference>
<accession>A0A1Y1YVQ4</accession>
<reference evidence="10 11" key="1">
    <citation type="submission" date="2016-07" db="EMBL/GenBank/DDBJ databases">
        <title>Pervasive Adenine N6-methylation of Active Genes in Fungi.</title>
        <authorList>
            <consortium name="DOE Joint Genome Institute"/>
            <person name="Mondo S.J."/>
            <person name="Dannebaum R.O."/>
            <person name="Kuo R.C."/>
            <person name="Labutti K."/>
            <person name="Haridas S."/>
            <person name="Kuo A."/>
            <person name="Salamov A."/>
            <person name="Ahrendt S.R."/>
            <person name="Lipzen A."/>
            <person name="Sullivan W."/>
            <person name="Andreopoulos W.B."/>
            <person name="Clum A."/>
            <person name="Lindquist E."/>
            <person name="Daum C."/>
            <person name="Ramamoorthy G.K."/>
            <person name="Gryganskyi A."/>
            <person name="Culley D."/>
            <person name="Magnuson J.K."/>
            <person name="James T.Y."/>
            <person name="O'Malley M.A."/>
            <person name="Stajich J.E."/>
            <person name="Spatafora J.W."/>
            <person name="Visel A."/>
            <person name="Grigoriev I.V."/>
        </authorList>
    </citation>
    <scope>NUCLEOTIDE SEQUENCE [LARGE SCALE GENOMIC DNA]</scope>
    <source>
        <strain evidence="10 11">CBS 931.73</strain>
    </source>
</reference>
<evidence type="ECO:0000256" key="6">
    <source>
        <dbReference type="ARBA" id="ARBA00023136"/>
    </source>
</evidence>
<dbReference type="STRING" id="1314790.A0A1Y1YVQ4"/>
<dbReference type="EMBL" id="MCFE01000063">
    <property type="protein sequence ID" value="ORY01924.1"/>
    <property type="molecule type" value="Genomic_DNA"/>
</dbReference>
<keyword evidence="11" id="KW-1185">Reference proteome</keyword>
<dbReference type="InterPro" id="IPR005828">
    <property type="entry name" value="MFS_sugar_transport-like"/>
</dbReference>
<comment type="subcellular location">
    <subcellularLocation>
        <location evidence="1">Membrane</location>
        <topology evidence="1">Multi-pass membrane protein</topology>
    </subcellularLocation>
</comment>
<feature type="transmembrane region" description="Helical" evidence="8">
    <location>
        <begin position="359"/>
        <end position="382"/>
    </location>
</feature>
<dbReference type="PRINTS" id="PR00171">
    <property type="entry name" value="SUGRTRNSPORT"/>
</dbReference>
<feature type="transmembrane region" description="Helical" evidence="8">
    <location>
        <begin position="425"/>
        <end position="443"/>
    </location>
</feature>
<evidence type="ECO:0000256" key="1">
    <source>
        <dbReference type="ARBA" id="ARBA00004141"/>
    </source>
</evidence>
<sequence length="447" mass="47977">IAFSVFTAALSTFITGFNAGSPNTPQRVIVGCNPEDYPPSILPPCLPMTPIVWGFTLAIFALGSLVAGLGAGSIIDYFGRKKALWLNNINIIIAGILMCTSTSVPQLILGRFFAGLGAGSASVFVAVYNSEIAPLRYKGMIGTMAQISVVSGVLVAQGLSLVLTYVPGWRILFSLTAVPCLLQTVLLLFCTETPAWLLTQGRKNEARSALHALREGHNIEREFDMLCLKNCSPPSNTADEKINTATRPVKKMGIKDILKESEARRGLLNALVIHMFQQLCGINAVVYYSTSIFQSVLGSKNSGIFTLLVAVTNITVSLLSTITVDRVGRKPLMLVSSFGMCLASILIVVATIARVNVMVMISVMLFVGCFGTGLGPLPWLLVPELLPPAALGTGASLCSAINWFCNFIIGFVFPTVRLFLGNWAFLPFAISTGCCALYVLFFVPETK</sequence>
<feature type="non-terminal residue" evidence="10">
    <location>
        <position position="447"/>
    </location>
</feature>
<feature type="non-terminal residue" evidence="10">
    <location>
        <position position="1"/>
    </location>
</feature>
<dbReference type="InterPro" id="IPR005829">
    <property type="entry name" value="Sugar_transporter_CS"/>
</dbReference>
<comment type="similarity">
    <text evidence="2 7">Belongs to the major facilitator superfamily. Sugar transporter (TC 2.A.1.1) family.</text>
</comment>
<evidence type="ECO:0000256" key="7">
    <source>
        <dbReference type="RuleBase" id="RU003346"/>
    </source>
</evidence>
<evidence type="ECO:0000256" key="5">
    <source>
        <dbReference type="ARBA" id="ARBA00022989"/>
    </source>
</evidence>
<dbReference type="PROSITE" id="PS50850">
    <property type="entry name" value="MFS"/>
    <property type="match status" value="1"/>
</dbReference>
<evidence type="ECO:0000313" key="10">
    <source>
        <dbReference type="EMBL" id="ORY01924.1"/>
    </source>
</evidence>
<feature type="transmembrane region" description="Helical" evidence="8">
    <location>
        <begin position="332"/>
        <end position="353"/>
    </location>
</feature>
<keyword evidence="4 8" id="KW-0812">Transmembrane</keyword>
<dbReference type="InterPro" id="IPR045263">
    <property type="entry name" value="GLUT"/>
</dbReference>
<evidence type="ECO:0000256" key="2">
    <source>
        <dbReference type="ARBA" id="ARBA00010992"/>
    </source>
</evidence>
<dbReference type="PANTHER" id="PTHR23503:SF8">
    <property type="entry name" value="FACILITATED GLUCOSE TRANSPORTER PROTEIN 1"/>
    <property type="match status" value="1"/>
</dbReference>
<dbReference type="PANTHER" id="PTHR23503">
    <property type="entry name" value="SOLUTE CARRIER FAMILY 2"/>
    <property type="match status" value="1"/>
</dbReference>
<dbReference type="InParanoid" id="A0A1Y1YVQ4"/>
<dbReference type="InterPro" id="IPR003663">
    <property type="entry name" value="Sugar/inositol_transpt"/>
</dbReference>
<evidence type="ECO:0000259" key="9">
    <source>
        <dbReference type="PROSITE" id="PS50850"/>
    </source>
</evidence>
<feature type="transmembrane region" description="Helical" evidence="8">
    <location>
        <begin position="140"/>
        <end position="165"/>
    </location>
</feature>
<feature type="transmembrane region" description="Helical" evidence="8">
    <location>
        <begin position="84"/>
        <end position="103"/>
    </location>
</feature>
<dbReference type="GO" id="GO:0016020">
    <property type="term" value="C:membrane"/>
    <property type="evidence" value="ECO:0007669"/>
    <property type="project" value="UniProtKB-SubCell"/>
</dbReference>
<dbReference type="AlphaFoldDB" id="A0A1Y1YVQ4"/>
<proteinExistence type="inferred from homology"/>
<dbReference type="InterPro" id="IPR020846">
    <property type="entry name" value="MFS_dom"/>
</dbReference>
<feature type="transmembrane region" description="Helical" evidence="8">
    <location>
        <begin position="109"/>
        <end position="128"/>
    </location>
</feature>
<dbReference type="Proteomes" id="UP000193498">
    <property type="component" value="Unassembled WGS sequence"/>
</dbReference>
<dbReference type="OrthoDB" id="4540492at2759"/>
<keyword evidence="5 8" id="KW-1133">Transmembrane helix</keyword>
<gene>
    <name evidence="10" type="ORF">K493DRAFT_189440</name>
</gene>
<feature type="transmembrane region" description="Helical" evidence="8">
    <location>
        <begin position="51"/>
        <end position="72"/>
    </location>
</feature>
<dbReference type="NCBIfam" id="TIGR00879">
    <property type="entry name" value="SP"/>
    <property type="match status" value="1"/>
</dbReference>
<dbReference type="PROSITE" id="PS00217">
    <property type="entry name" value="SUGAR_TRANSPORT_2"/>
    <property type="match status" value="1"/>
</dbReference>
<evidence type="ECO:0000256" key="3">
    <source>
        <dbReference type="ARBA" id="ARBA00022448"/>
    </source>
</evidence>
<dbReference type="InterPro" id="IPR036259">
    <property type="entry name" value="MFS_trans_sf"/>
</dbReference>
<keyword evidence="3 7" id="KW-0813">Transport</keyword>
<feature type="domain" description="Major facilitator superfamily (MFS) profile" evidence="9">
    <location>
        <begin position="4"/>
        <end position="447"/>
    </location>
</feature>